<comment type="caution">
    <text evidence="2">The sequence shown here is derived from an EMBL/GenBank/DDBJ whole genome shotgun (WGS) entry which is preliminary data.</text>
</comment>
<feature type="compositionally biased region" description="Polar residues" evidence="1">
    <location>
        <begin position="1"/>
        <end position="10"/>
    </location>
</feature>
<gene>
    <name evidence="2" type="ORF">R1flu_013686</name>
</gene>
<dbReference type="AlphaFoldDB" id="A0ABD1YE95"/>
<feature type="compositionally biased region" description="Polar residues" evidence="1">
    <location>
        <begin position="73"/>
        <end position="86"/>
    </location>
</feature>
<feature type="region of interest" description="Disordered" evidence="1">
    <location>
        <begin position="1"/>
        <end position="29"/>
    </location>
</feature>
<name>A0ABD1YE95_9MARC</name>
<feature type="region of interest" description="Disordered" evidence="1">
    <location>
        <begin position="66"/>
        <end position="90"/>
    </location>
</feature>
<dbReference type="EMBL" id="JBHFFA010000004">
    <property type="protein sequence ID" value="KAL2629000.1"/>
    <property type="molecule type" value="Genomic_DNA"/>
</dbReference>
<sequence>MRTRAESSMANNNDNQNDQDGGIALDKSREQALRHLDDLYDDDFTDEDIPPIANEYDVDFDADDVTRTHRHGSSSMSPMNDESGNDSVLLEGDESTALRWGVDYVKLDDLNERFS</sequence>
<organism evidence="2 3">
    <name type="scientific">Riccia fluitans</name>
    <dbReference type="NCBI Taxonomy" id="41844"/>
    <lineage>
        <taxon>Eukaryota</taxon>
        <taxon>Viridiplantae</taxon>
        <taxon>Streptophyta</taxon>
        <taxon>Embryophyta</taxon>
        <taxon>Marchantiophyta</taxon>
        <taxon>Marchantiopsida</taxon>
        <taxon>Marchantiidae</taxon>
        <taxon>Marchantiales</taxon>
        <taxon>Ricciaceae</taxon>
        <taxon>Riccia</taxon>
    </lineage>
</organism>
<feature type="compositionally biased region" description="Low complexity" evidence="1">
    <location>
        <begin position="11"/>
        <end position="20"/>
    </location>
</feature>
<reference evidence="2 3" key="1">
    <citation type="submission" date="2024-09" db="EMBL/GenBank/DDBJ databases">
        <title>Chromosome-scale assembly of Riccia fluitans.</title>
        <authorList>
            <person name="Paukszto L."/>
            <person name="Sawicki J."/>
            <person name="Karawczyk K."/>
            <person name="Piernik-Szablinska J."/>
            <person name="Szczecinska M."/>
            <person name="Mazdziarz M."/>
        </authorList>
    </citation>
    <scope>NUCLEOTIDE SEQUENCE [LARGE SCALE GENOMIC DNA]</scope>
    <source>
        <strain evidence="2">Rf_01</strain>
        <tissue evidence="2">Aerial parts of the thallus</tissue>
    </source>
</reference>
<accession>A0ABD1YE95</accession>
<evidence type="ECO:0000313" key="3">
    <source>
        <dbReference type="Proteomes" id="UP001605036"/>
    </source>
</evidence>
<protein>
    <submittedName>
        <fullName evidence="2">Uncharacterized protein</fullName>
    </submittedName>
</protein>
<dbReference type="Proteomes" id="UP001605036">
    <property type="component" value="Unassembled WGS sequence"/>
</dbReference>
<evidence type="ECO:0000313" key="2">
    <source>
        <dbReference type="EMBL" id="KAL2629000.1"/>
    </source>
</evidence>
<proteinExistence type="predicted"/>
<evidence type="ECO:0000256" key="1">
    <source>
        <dbReference type="SAM" id="MobiDB-lite"/>
    </source>
</evidence>
<keyword evidence="3" id="KW-1185">Reference proteome</keyword>